<dbReference type="Gene3D" id="3.40.50.1110">
    <property type="entry name" value="SGNH hydrolase"/>
    <property type="match status" value="1"/>
</dbReference>
<dbReference type="InterPro" id="IPR013830">
    <property type="entry name" value="SGNH_hydro"/>
</dbReference>
<dbReference type="PANTHER" id="PTHR14209">
    <property type="entry name" value="ISOAMYL ACETATE-HYDROLYZING ESTERASE 1"/>
    <property type="match status" value="1"/>
</dbReference>
<organism evidence="2">
    <name type="scientific">Attheya septentrionalis</name>
    <dbReference type="NCBI Taxonomy" id="420275"/>
    <lineage>
        <taxon>Eukaryota</taxon>
        <taxon>Sar</taxon>
        <taxon>Stramenopiles</taxon>
        <taxon>Ochrophyta</taxon>
        <taxon>Bacillariophyta</taxon>
        <taxon>Coscinodiscophyceae</taxon>
        <taxon>Chaetocerotophycidae</taxon>
        <taxon>Chaetocerotales</taxon>
        <taxon>Attheyaceae</taxon>
        <taxon>Attheya</taxon>
    </lineage>
</organism>
<dbReference type="InterPro" id="IPR045136">
    <property type="entry name" value="Iah1-like"/>
</dbReference>
<dbReference type="EMBL" id="HBHQ01003449">
    <property type="protein sequence ID" value="CAD9810444.1"/>
    <property type="molecule type" value="Transcribed_RNA"/>
</dbReference>
<proteinExistence type="predicted"/>
<evidence type="ECO:0000313" key="2">
    <source>
        <dbReference type="EMBL" id="CAD9810444.1"/>
    </source>
</evidence>
<sequence>MVGLPLRIRPAIVLFGDSITHQGFGWEGGIGWASLLSSDYSRRADVLNRGFSGYNTRHAVELLPRIFATAPPTDGVLFTTVFFGANDAALPGELQHVPIDEYGKNLEKIVAYIRTSQKPQDEEKICTDDSSNIPIILMTPPPVDVGAWKSNDRANEVAREYGNRVKEVAANTNCAVLDVFELLGGNSDDPEKYGHHLRDGLHLSESGNKLVYQGLTNLIATDFIHLAPMLDGQGKYGKIGIPLEEDLWSELV</sequence>
<dbReference type="Pfam" id="PF13472">
    <property type="entry name" value="Lipase_GDSL_2"/>
    <property type="match status" value="1"/>
</dbReference>
<dbReference type="PANTHER" id="PTHR14209:SF19">
    <property type="entry name" value="ISOAMYL ACETATE-HYDROLYZING ESTERASE 1 HOMOLOG"/>
    <property type="match status" value="1"/>
</dbReference>
<dbReference type="InterPro" id="IPR036514">
    <property type="entry name" value="SGNH_hydro_sf"/>
</dbReference>
<dbReference type="SUPFAM" id="SSF52266">
    <property type="entry name" value="SGNH hydrolase"/>
    <property type="match status" value="1"/>
</dbReference>
<dbReference type="AlphaFoldDB" id="A0A7S2XJE0"/>
<evidence type="ECO:0000259" key="1">
    <source>
        <dbReference type="Pfam" id="PF13472"/>
    </source>
</evidence>
<protein>
    <recommendedName>
        <fullName evidence="1">SGNH hydrolase-type esterase domain-containing protein</fullName>
    </recommendedName>
</protein>
<reference evidence="2" key="1">
    <citation type="submission" date="2021-01" db="EMBL/GenBank/DDBJ databases">
        <authorList>
            <person name="Corre E."/>
            <person name="Pelletier E."/>
            <person name="Niang G."/>
            <person name="Scheremetjew M."/>
            <person name="Finn R."/>
            <person name="Kale V."/>
            <person name="Holt S."/>
            <person name="Cochrane G."/>
            <person name="Meng A."/>
            <person name="Brown T."/>
            <person name="Cohen L."/>
        </authorList>
    </citation>
    <scope>NUCLEOTIDE SEQUENCE</scope>
    <source>
        <strain evidence="2">CCMP2084</strain>
    </source>
</reference>
<dbReference type="CDD" id="cd01838">
    <property type="entry name" value="Isoamyl_acetate_hydrolase_like"/>
    <property type="match status" value="1"/>
</dbReference>
<accession>A0A7S2XJE0</accession>
<name>A0A7S2XJE0_9STRA</name>
<feature type="domain" description="SGNH hydrolase-type esterase" evidence="1">
    <location>
        <begin position="14"/>
        <end position="210"/>
    </location>
</feature>
<gene>
    <name evidence="2" type="ORF">ASEP1449_LOCUS2267</name>
</gene>